<dbReference type="PANTHER" id="PTHR38011:SF11">
    <property type="entry name" value="2,5-DIAMINO-6-RIBOSYLAMINO-4(3H)-PYRIMIDINONE 5'-PHOSPHATE REDUCTASE"/>
    <property type="match status" value="1"/>
</dbReference>
<gene>
    <name evidence="2" type="ORF">A8806_12262</name>
</gene>
<evidence type="ECO:0000259" key="1">
    <source>
        <dbReference type="Pfam" id="PF01872"/>
    </source>
</evidence>
<dbReference type="InterPro" id="IPR024072">
    <property type="entry name" value="DHFR-like_dom_sf"/>
</dbReference>
<comment type="caution">
    <text evidence="2">The sequence shown here is derived from an EMBL/GenBank/DDBJ whole genome shotgun (WGS) entry which is preliminary data.</text>
</comment>
<sequence length="185" mass="20997">MKKVVLFIAMSLDGYIADQYGNVDWLAGEEPDRNDMESYDTFIQDIDTVVMGWNTYHQIVTELSPGSWMYSGLQSYVLTHRELPDEEEIIFTGEDVCGLVKRLKKASGKDIWVCGGTQTVAPLVAENLIDRYYLSVIPVILGKGIRLFENETGRIPLKLVQTKNYNGITDLVYEQRTQVSDSRCD</sequence>
<reference evidence="2 3" key="1">
    <citation type="submission" date="2018-05" db="EMBL/GenBank/DDBJ databases">
        <title>The Hungate 1000. A catalogue of reference genomes from the rumen microbiome.</title>
        <authorList>
            <person name="Kelly W."/>
        </authorList>
    </citation>
    <scope>NUCLEOTIDE SEQUENCE [LARGE SCALE GENOMIC DNA]</scope>
    <source>
        <strain evidence="2 3">NLAE-zl-C242</strain>
    </source>
</reference>
<dbReference type="SUPFAM" id="SSF53597">
    <property type="entry name" value="Dihydrofolate reductase-like"/>
    <property type="match status" value="1"/>
</dbReference>
<dbReference type="EMBL" id="QGDL01000022">
    <property type="protein sequence ID" value="PWJ20676.1"/>
    <property type="molecule type" value="Genomic_DNA"/>
</dbReference>
<dbReference type="InterPro" id="IPR050765">
    <property type="entry name" value="Riboflavin_Biosynth_HTPR"/>
</dbReference>
<evidence type="ECO:0000313" key="2">
    <source>
        <dbReference type="EMBL" id="PWJ20676.1"/>
    </source>
</evidence>
<feature type="domain" description="Bacterial bifunctional deaminase-reductase C-terminal" evidence="1">
    <location>
        <begin position="3"/>
        <end position="165"/>
    </location>
</feature>
<keyword evidence="3" id="KW-1185">Reference proteome</keyword>
<dbReference type="Gene3D" id="3.40.430.10">
    <property type="entry name" value="Dihydrofolate Reductase, subunit A"/>
    <property type="match status" value="1"/>
</dbReference>
<accession>A0A2Y9BM40</accession>
<proteinExistence type="predicted"/>
<dbReference type="RefSeq" id="WP_109733839.1">
    <property type="nucleotide sequence ID" value="NZ_BAAACK010000012.1"/>
</dbReference>
<protein>
    <submittedName>
        <fullName evidence="2">Dihydrofolate reductase</fullName>
    </submittedName>
</protein>
<evidence type="ECO:0000313" key="3">
    <source>
        <dbReference type="Proteomes" id="UP000245845"/>
    </source>
</evidence>
<dbReference type="Proteomes" id="UP000245845">
    <property type="component" value="Unassembled WGS sequence"/>
</dbReference>
<dbReference type="Pfam" id="PF01872">
    <property type="entry name" value="RibD_C"/>
    <property type="match status" value="1"/>
</dbReference>
<organism evidence="2 3">
    <name type="scientific">Faecalicatena orotica</name>
    <dbReference type="NCBI Taxonomy" id="1544"/>
    <lineage>
        <taxon>Bacteria</taxon>
        <taxon>Bacillati</taxon>
        <taxon>Bacillota</taxon>
        <taxon>Clostridia</taxon>
        <taxon>Lachnospirales</taxon>
        <taxon>Lachnospiraceae</taxon>
        <taxon>Faecalicatena</taxon>
    </lineage>
</organism>
<dbReference type="GO" id="GO:0009231">
    <property type="term" value="P:riboflavin biosynthetic process"/>
    <property type="evidence" value="ECO:0007669"/>
    <property type="project" value="InterPro"/>
</dbReference>
<dbReference type="AlphaFoldDB" id="A0A2Y9BM40"/>
<dbReference type="InterPro" id="IPR002734">
    <property type="entry name" value="RibDG_C"/>
</dbReference>
<dbReference type="GO" id="GO:0008703">
    <property type="term" value="F:5-amino-6-(5-phosphoribosylamino)uracil reductase activity"/>
    <property type="evidence" value="ECO:0007669"/>
    <property type="project" value="InterPro"/>
</dbReference>
<dbReference type="PANTHER" id="PTHR38011">
    <property type="entry name" value="DIHYDROFOLATE REDUCTASE FAMILY PROTEIN (AFU_ORTHOLOGUE AFUA_8G06820)"/>
    <property type="match status" value="1"/>
</dbReference>
<dbReference type="OrthoDB" id="195113at2"/>
<name>A0A2Y9BM40_9FIRM</name>